<evidence type="ECO:0000256" key="2">
    <source>
        <dbReference type="ARBA" id="ARBA00022468"/>
    </source>
</evidence>
<evidence type="ECO:0000313" key="7">
    <source>
        <dbReference type="EMBL" id="CAI9286782.1"/>
    </source>
</evidence>
<sequence>MSATPVVSPLLPSVNTKIEDSIGEEKPKSYFGTILLIQEVYDRDLFSTDDRIGDAEFDFTPFLEAMRMRLNSDILNNTIITTVKPKRTNCLAEESYITWTNGRVVQNMSNLVYSISIVTIVPINIIFCWKSIQKLSSTILFIAATNIHNYPVPEAYPTYPQHYHAPAAPPAPAPLPMVNPINHRRSLTGCIQGLQIITLHWNS</sequence>
<dbReference type="PANTHER" id="PTHR45933">
    <property type="entry name" value="PROTEIN C2-DOMAIN ABA-RELATED 4"/>
    <property type="match status" value="1"/>
</dbReference>
<evidence type="ECO:0000256" key="3">
    <source>
        <dbReference type="ARBA" id="ARBA00022723"/>
    </source>
</evidence>
<evidence type="ECO:0000256" key="4">
    <source>
        <dbReference type="ARBA" id="ARBA00022837"/>
    </source>
</evidence>
<dbReference type="GO" id="GO:0016020">
    <property type="term" value="C:membrane"/>
    <property type="evidence" value="ECO:0007669"/>
    <property type="project" value="UniProtKB-SubCell"/>
</dbReference>
<keyword evidence="3" id="KW-0479">Metal-binding</keyword>
<accession>A0AA36E942</accession>
<comment type="subcellular location">
    <subcellularLocation>
        <location evidence="1">Membrane</location>
    </subcellularLocation>
</comment>
<dbReference type="InterPro" id="IPR044562">
    <property type="entry name" value="CAR1-11"/>
</dbReference>
<name>A0AA36E942_LACSI</name>
<dbReference type="GO" id="GO:0005096">
    <property type="term" value="F:GTPase activator activity"/>
    <property type="evidence" value="ECO:0007669"/>
    <property type="project" value="UniProtKB-KW"/>
</dbReference>
<evidence type="ECO:0000256" key="5">
    <source>
        <dbReference type="ARBA" id="ARBA00023121"/>
    </source>
</evidence>
<evidence type="ECO:0000313" key="8">
    <source>
        <dbReference type="Proteomes" id="UP001177003"/>
    </source>
</evidence>
<keyword evidence="8" id="KW-1185">Reference proteome</keyword>
<dbReference type="GO" id="GO:0046872">
    <property type="term" value="F:metal ion binding"/>
    <property type="evidence" value="ECO:0007669"/>
    <property type="project" value="UniProtKB-KW"/>
</dbReference>
<keyword evidence="4" id="KW-0106">Calcium</keyword>
<dbReference type="AlphaFoldDB" id="A0AA36E942"/>
<evidence type="ECO:0000256" key="1">
    <source>
        <dbReference type="ARBA" id="ARBA00004370"/>
    </source>
</evidence>
<dbReference type="GO" id="GO:0008289">
    <property type="term" value="F:lipid binding"/>
    <property type="evidence" value="ECO:0007669"/>
    <property type="project" value="UniProtKB-KW"/>
</dbReference>
<dbReference type="PANTHER" id="PTHR45933:SF28">
    <property type="entry name" value="C2 DOMAIN-CONTAINING PROTEIN"/>
    <property type="match status" value="1"/>
</dbReference>
<proteinExistence type="predicted"/>
<organism evidence="7 8">
    <name type="scientific">Lactuca saligna</name>
    <name type="common">Willowleaf lettuce</name>
    <dbReference type="NCBI Taxonomy" id="75948"/>
    <lineage>
        <taxon>Eukaryota</taxon>
        <taxon>Viridiplantae</taxon>
        <taxon>Streptophyta</taxon>
        <taxon>Embryophyta</taxon>
        <taxon>Tracheophyta</taxon>
        <taxon>Spermatophyta</taxon>
        <taxon>Magnoliopsida</taxon>
        <taxon>eudicotyledons</taxon>
        <taxon>Gunneridae</taxon>
        <taxon>Pentapetalae</taxon>
        <taxon>asterids</taxon>
        <taxon>campanulids</taxon>
        <taxon>Asterales</taxon>
        <taxon>Asteraceae</taxon>
        <taxon>Cichorioideae</taxon>
        <taxon>Cichorieae</taxon>
        <taxon>Lactucinae</taxon>
        <taxon>Lactuca</taxon>
    </lineage>
</organism>
<dbReference type="EMBL" id="OX465081">
    <property type="protein sequence ID" value="CAI9286782.1"/>
    <property type="molecule type" value="Genomic_DNA"/>
</dbReference>
<keyword evidence="6" id="KW-0472">Membrane</keyword>
<reference evidence="7" key="1">
    <citation type="submission" date="2023-04" db="EMBL/GenBank/DDBJ databases">
        <authorList>
            <person name="Vijverberg K."/>
            <person name="Xiong W."/>
            <person name="Schranz E."/>
        </authorList>
    </citation>
    <scope>NUCLEOTIDE SEQUENCE</scope>
</reference>
<protein>
    <submittedName>
        <fullName evidence="7">Uncharacterized protein</fullName>
    </submittedName>
</protein>
<evidence type="ECO:0000256" key="6">
    <source>
        <dbReference type="ARBA" id="ARBA00023136"/>
    </source>
</evidence>
<dbReference type="Proteomes" id="UP001177003">
    <property type="component" value="Chromosome 5"/>
</dbReference>
<keyword evidence="2" id="KW-0343">GTPase activation</keyword>
<keyword evidence="5" id="KW-0446">Lipid-binding</keyword>
<gene>
    <name evidence="7" type="ORF">LSALG_LOCUS26182</name>
</gene>